<dbReference type="NCBIfam" id="TIGR04131">
    <property type="entry name" value="Bac_Flav_CTERM"/>
    <property type="match status" value="1"/>
</dbReference>
<name>A0A923H9J0_9FLAO</name>
<gene>
    <name evidence="2" type="ORF">H7U19_00365</name>
</gene>
<dbReference type="Pfam" id="PF13585">
    <property type="entry name" value="CHU_C"/>
    <property type="match status" value="1"/>
</dbReference>
<keyword evidence="1" id="KW-0732">Signal</keyword>
<keyword evidence="3" id="KW-1185">Reference proteome</keyword>
<evidence type="ECO:0000313" key="3">
    <source>
        <dbReference type="Proteomes" id="UP000656244"/>
    </source>
</evidence>
<feature type="signal peptide" evidence="1">
    <location>
        <begin position="1"/>
        <end position="31"/>
    </location>
</feature>
<dbReference type="EMBL" id="JACNMF010000001">
    <property type="protein sequence ID" value="MBC3756836.1"/>
    <property type="molecule type" value="Genomic_DNA"/>
</dbReference>
<dbReference type="InterPro" id="IPR026341">
    <property type="entry name" value="T9SS_type_B"/>
</dbReference>
<reference evidence="2" key="1">
    <citation type="submission" date="2020-08" db="EMBL/GenBank/DDBJ databases">
        <title>Hyunsoonleella sp. strain SJ7 genome sequencing and assembly.</title>
        <authorList>
            <person name="Kim I."/>
        </authorList>
    </citation>
    <scope>NUCLEOTIDE SEQUENCE</scope>
    <source>
        <strain evidence="2">SJ7</strain>
    </source>
</reference>
<sequence length="772" mass="85052">MFYNTNAKGNTCPALLFGIIAVLAFSQNAIAQLGFCTGNSGDPIFTEDFGTGTINNSLPTGTTTYPFASGYPVDGFYTVTNNTFGNSFNWHGITDHTPNDVDGKFLVVNAAATAGEFYRTTVTGLCETTTYEFSAWVLNLVIANTFCSTQPGGTIPINVRFEIWDGTDTNLLASGNTGNIVETATPIWREYGLVFQTLSAQNTVILKMINNGQGGCGNDLAIDDIEFKSCGDTVTVTDTSNRSAQNLCSTQAPFATTLNALPDFAVYSSHFYQWQSSTDDGATWNDLPGENNQTLSISVSSTAYYRAKIAEVAVNLSNALCVSFSNEYRVTVNQLPSIPLLNCWEMATINETTCSWDVTGTQPVMPSLECWETATFNTTTCSWEVSGTRPIQPMLECWETSTFDAASCAWVVSGTQPVQPTLECWETATFNTTNCAWDVTGSQPLQPTLECWETAMFNNTICTWEVSGTEPEQPVLECWETAMFNVATCSWDVFGTQPSQPVIECWETATFNDTSCSWNVSGNQPTMPTLECWETASFNASSCAWEISGTQPGTTVEEDFELCEGDELTLQPQTSISNPTYLWSTGETISNIDVEASGRYEVQITGGSCTFETQIFNVEVLEKPVIESIMSDGNEIIVNTSHTGDFMYSLDGISFQSNNTFFNVDGGLYTVVVKHSNCDDESVLQHRHFYIPKFFTPNNDGFNDTFDLSGLQYFSTSEVSIYDRYGKLLKFSRNSPFSWNGTLNGEDLPSSDYWYVITIENQIFTGHFTLKR</sequence>
<feature type="chain" id="PRO_5037390407" evidence="1">
    <location>
        <begin position="32"/>
        <end position="772"/>
    </location>
</feature>
<evidence type="ECO:0000256" key="1">
    <source>
        <dbReference type="SAM" id="SignalP"/>
    </source>
</evidence>
<protein>
    <submittedName>
        <fullName evidence="2">T9SS type B sorting domain-containing protein</fullName>
    </submittedName>
</protein>
<dbReference type="AlphaFoldDB" id="A0A923H9J0"/>
<comment type="caution">
    <text evidence="2">The sequence shown here is derived from an EMBL/GenBank/DDBJ whole genome shotgun (WGS) entry which is preliminary data.</text>
</comment>
<evidence type="ECO:0000313" key="2">
    <source>
        <dbReference type="EMBL" id="MBC3756836.1"/>
    </source>
</evidence>
<dbReference type="RefSeq" id="WP_186557856.1">
    <property type="nucleotide sequence ID" value="NZ_JACNMF010000001.1"/>
</dbReference>
<dbReference type="Proteomes" id="UP000656244">
    <property type="component" value="Unassembled WGS sequence"/>
</dbReference>
<accession>A0A923H9J0</accession>
<organism evidence="2 3">
    <name type="scientific">Hyunsoonleella aquatilis</name>
    <dbReference type="NCBI Taxonomy" id="2762758"/>
    <lineage>
        <taxon>Bacteria</taxon>
        <taxon>Pseudomonadati</taxon>
        <taxon>Bacteroidota</taxon>
        <taxon>Flavobacteriia</taxon>
        <taxon>Flavobacteriales</taxon>
        <taxon>Flavobacteriaceae</taxon>
    </lineage>
</organism>
<proteinExistence type="predicted"/>